<protein>
    <recommendedName>
        <fullName evidence="3">Minor capsid protein</fullName>
    </recommendedName>
</protein>
<evidence type="ECO:0008006" key="3">
    <source>
        <dbReference type="Google" id="ProtNLM"/>
    </source>
</evidence>
<reference evidence="1 2" key="1">
    <citation type="submission" date="2016-12" db="EMBL/GenBank/DDBJ databases">
        <title>Complete Genome Sequence of Lactobacillus fermentum Strain SNUV175, a Probiotic for Treatment of Bacterial Vaginosis.</title>
        <authorList>
            <person name="Lee S."/>
            <person name="You H.J."/>
            <person name="Kwon B."/>
            <person name="Ko G."/>
        </authorList>
    </citation>
    <scope>NUCLEOTIDE SEQUENCE [LARGE SCALE GENOMIC DNA]</scope>
    <source>
        <strain evidence="1 2">SNUV175</strain>
    </source>
</reference>
<dbReference type="AlphaFoldDB" id="A0A1L7GTS8"/>
<gene>
    <name evidence="1" type="ORF">BUW47_02005</name>
</gene>
<dbReference type="EMBL" id="CP019030">
    <property type="protein sequence ID" value="APU45289.1"/>
    <property type="molecule type" value="Genomic_DNA"/>
</dbReference>
<sequence length="385" mass="43212">MGARERFEKAASKISDYYQALEGQIFNLIVNALKKGDYKHVNQNDVVMWQAQQLQKIGQLNHGTAKIIAKKDGLSQQAVEDMIKFHGMAITKEIDSQLERLTGKHNGVSNEARMLVSGIAQQTWTDLQNNVNESLVSRNYGQSAVTKAYRQVLTESTTATVTGLMTHKDAVESAMYRIVDKGLPTSLTDKAGRNWSIEGYTRMVVNTTVNRTFNEVRIQRMSDFDMHLALMSSHPSSRPACAPIQGHVVNLVSPSDPGFDPHYDSIFNHGYGEPSGTQGINCRHILFPYEPDVSENHQPQYDPDEAIANGKVVQQQRARERAIRDAKKRLAVAEQLGDDKMISQTKTLLQARQAKLRDFIKETNAGRDTPLLARDYTREKIVNKV</sequence>
<organism evidence="1 2">
    <name type="scientific">Limosilactobacillus fermentum</name>
    <name type="common">Lactobacillus fermentum</name>
    <dbReference type="NCBI Taxonomy" id="1613"/>
    <lineage>
        <taxon>Bacteria</taxon>
        <taxon>Bacillati</taxon>
        <taxon>Bacillota</taxon>
        <taxon>Bacilli</taxon>
        <taxon>Lactobacillales</taxon>
        <taxon>Lactobacillaceae</taxon>
        <taxon>Limosilactobacillus</taxon>
    </lineage>
</organism>
<dbReference type="Proteomes" id="UP000185427">
    <property type="component" value="Chromosome"/>
</dbReference>
<dbReference type="Pfam" id="PF06152">
    <property type="entry name" value="Phage_min_cap2"/>
    <property type="match status" value="1"/>
</dbReference>
<dbReference type="RefSeq" id="WP_075667129.1">
    <property type="nucleotide sequence ID" value="NZ_CP019030.1"/>
</dbReference>
<dbReference type="OrthoDB" id="3197444at2"/>
<name>A0A1L7GTS8_LIMFE</name>
<proteinExistence type="predicted"/>
<evidence type="ECO:0000313" key="1">
    <source>
        <dbReference type="EMBL" id="APU45289.1"/>
    </source>
</evidence>
<dbReference type="InterPro" id="IPR009319">
    <property type="entry name" value="Phage_A118_VSP1"/>
</dbReference>
<evidence type="ECO:0000313" key="2">
    <source>
        <dbReference type="Proteomes" id="UP000185427"/>
    </source>
</evidence>
<accession>A0A1L7GTS8</accession>
<dbReference type="GO" id="GO:0005198">
    <property type="term" value="F:structural molecule activity"/>
    <property type="evidence" value="ECO:0007669"/>
    <property type="project" value="InterPro"/>
</dbReference>